<dbReference type="Proteomes" id="UP000729357">
    <property type="component" value="Unassembled WGS sequence"/>
</dbReference>
<dbReference type="InterPro" id="IPR027107">
    <property type="entry name" value="Tuberin/Ral-act_asu"/>
</dbReference>
<keyword evidence="4" id="KW-1185">Reference proteome</keyword>
<dbReference type="PROSITE" id="PS50085">
    <property type="entry name" value="RAPGAP"/>
    <property type="match status" value="1"/>
</dbReference>
<dbReference type="PANTHER" id="PTHR10063">
    <property type="entry name" value="TUBERIN"/>
    <property type="match status" value="1"/>
</dbReference>
<reference evidence="3" key="2">
    <citation type="submission" date="2021-08" db="EMBL/GenBank/DDBJ databases">
        <authorList>
            <person name="Gostincar C."/>
            <person name="Sun X."/>
            <person name="Song Z."/>
            <person name="Gunde-Cimerman N."/>
        </authorList>
    </citation>
    <scope>NUCLEOTIDE SEQUENCE</scope>
    <source>
        <strain evidence="3">EXF-9298</strain>
    </source>
</reference>
<name>A0A9P8FPM2_AURME</name>
<proteinExistence type="predicted"/>
<dbReference type="InterPro" id="IPR035974">
    <property type="entry name" value="Rap/Ran-GAP_sf"/>
</dbReference>
<evidence type="ECO:0000313" key="3">
    <source>
        <dbReference type="EMBL" id="KAG9978724.1"/>
    </source>
</evidence>
<comment type="caution">
    <text evidence="3">The sequence shown here is derived from an EMBL/GenBank/DDBJ whole genome shotgun (WGS) entry which is preliminary data.</text>
</comment>
<dbReference type="AlphaFoldDB" id="A0A9P8FPM2"/>
<dbReference type="SUPFAM" id="SSF111347">
    <property type="entry name" value="Rap/Ran-GAP"/>
    <property type="match status" value="1"/>
</dbReference>
<evidence type="ECO:0000313" key="4">
    <source>
        <dbReference type="Proteomes" id="UP000729357"/>
    </source>
</evidence>
<evidence type="ECO:0000259" key="2">
    <source>
        <dbReference type="PROSITE" id="PS50085"/>
    </source>
</evidence>
<dbReference type="GO" id="GO:0032007">
    <property type="term" value="P:negative regulation of TOR signaling"/>
    <property type="evidence" value="ECO:0007669"/>
    <property type="project" value="TreeGrafter"/>
</dbReference>
<dbReference type="GO" id="GO:0005096">
    <property type="term" value="F:GTPase activator activity"/>
    <property type="evidence" value="ECO:0007669"/>
    <property type="project" value="UniProtKB-KW"/>
</dbReference>
<accession>A0A9P8FPM2</accession>
<evidence type="ECO:0000256" key="1">
    <source>
        <dbReference type="ARBA" id="ARBA00022468"/>
    </source>
</evidence>
<feature type="non-terminal residue" evidence="3">
    <location>
        <position position="372"/>
    </location>
</feature>
<feature type="domain" description="Rap-GAP" evidence="2">
    <location>
        <begin position="129"/>
        <end position="363"/>
    </location>
</feature>
<dbReference type="InterPro" id="IPR000331">
    <property type="entry name" value="Rap/Ran_GAP_dom"/>
</dbReference>
<dbReference type="GO" id="GO:0033596">
    <property type="term" value="C:TSC1-TSC2 complex"/>
    <property type="evidence" value="ECO:0007669"/>
    <property type="project" value="TreeGrafter"/>
</dbReference>
<dbReference type="Gene3D" id="3.40.50.11210">
    <property type="entry name" value="Rap/Ran-GAP"/>
    <property type="match status" value="1"/>
</dbReference>
<keyword evidence="1" id="KW-0343">GTPase activation</keyword>
<reference evidence="3" key="1">
    <citation type="journal article" date="2021" name="J Fungi (Basel)">
        <title>Virulence traits and population genomics of the black yeast Aureobasidium melanogenum.</title>
        <authorList>
            <person name="Cernosa A."/>
            <person name="Sun X."/>
            <person name="Gostincar C."/>
            <person name="Fang C."/>
            <person name="Gunde-Cimerman N."/>
            <person name="Song Z."/>
        </authorList>
    </citation>
    <scope>NUCLEOTIDE SEQUENCE</scope>
    <source>
        <strain evidence="3">EXF-9298</strain>
    </source>
</reference>
<feature type="non-terminal residue" evidence="3">
    <location>
        <position position="1"/>
    </location>
</feature>
<protein>
    <recommendedName>
        <fullName evidence="2">Rap-GAP domain-containing protein</fullName>
    </recommendedName>
</protein>
<dbReference type="GO" id="GO:0005634">
    <property type="term" value="C:nucleus"/>
    <property type="evidence" value="ECO:0007669"/>
    <property type="project" value="InterPro"/>
</dbReference>
<gene>
    <name evidence="3" type="ORF">KCU98_g9233</name>
</gene>
<dbReference type="EMBL" id="JAHFXS010001237">
    <property type="protein sequence ID" value="KAG9978724.1"/>
    <property type="molecule type" value="Genomic_DNA"/>
</dbReference>
<sequence length="372" mass="41930">SPDQSGQVLDEAIVTVDHIWRVTEGKDVVKPLPLDLGMTGEPSADPVTQTWVSEYCILTIKCHLDNGLVEITERRSSGTDHSHFVYAGEDPLTPDLIYQERFASTINGNFKSDLGVVILPTNDATRRALGIFDRISPIDFFKAGVIYIGENQTHEHEILANVSGSPDYNLFIAGLGERVSLVNNRQNMAGLDTSEGMFDGRSTLRHSDTITTLNYHVTTMMPTNRETDPQCTRKKSHIGNDFVNIIFNNSGLEFDFDTFPSAFNYVYIVVVPEARQTFIQTRTRLHNPGWFEDSWFKVRVLTRHDFPDISSAAETAVVSGAALSAYVRNLALNAEEFCRVWSNRGLGELPSTWRSRLQQIRMLRERNVVRKE</sequence>
<dbReference type="PANTHER" id="PTHR10063:SF0">
    <property type="entry name" value="TUBERIN"/>
    <property type="match status" value="1"/>
</dbReference>
<organism evidence="3 4">
    <name type="scientific">Aureobasidium melanogenum</name>
    <name type="common">Aureobasidium pullulans var. melanogenum</name>
    <dbReference type="NCBI Taxonomy" id="46634"/>
    <lineage>
        <taxon>Eukaryota</taxon>
        <taxon>Fungi</taxon>
        <taxon>Dikarya</taxon>
        <taxon>Ascomycota</taxon>
        <taxon>Pezizomycotina</taxon>
        <taxon>Dothideomycetes</taxon>
        <taxon>Dothideomycetidae</taxon>
        <taxon>Dothideales</taxon>
        <taxon>Saccotheciaceae</taxon>
        <taxon>Aureobasidium</taxon>
    </lineage>
</organism>
<dbReference type="Pfam" id="PF02145">
    <property type="entry name" value="Rap_GAP"/>
    <property type="match status" value="1"/>
</dbReference>
<dbReference type="GO" id="GO:0051056">
    <property type="term" value="P:regulation of small GTPase mediated signal transduction"/>
    <property type="evidence" value="ECO:0007669"/>
    <property type="project" value="InterPro"/>
</dbReference>